<dbReference type="AlphaFoldDB" id="A0A1W1YXB0"/>
<protein>
    <recommendedName>
        <fullName evidence="3">dTDP-4-amino-4,6-dideoxygalactose transaminase</fullName>
    </recommendedName>
</protein>
<dbReference type="InterPro" id="IPR015424">
    <property type="entry name" value="PyrdxlP-dep_Trfase"/>
</dbReference>
<dbReference type="InterPro" id="IPR015421">
    <property type="entry name" value="PyrdxlP-dep_Trfase_major"/>
</dbReference>
<dbReference type="RefSeq" id="WP_084015996.1">
    <property type="nucleotide sequence ID" value="NZ_FWXS01000002.1"/>
</dbReference>
<sequence>METKAIGGYFELEIPFGKPLHGGGNCIELNSGRNCLEYILRVKKYTKIYIPFYTCDAVLEPINKLDISFEFYDIDNNLEPIFNYNLIKDSEVFLYTNYFGIKDDFIKNKIQTISGNLVIDNAQAFFSKPIENVDTFYSPRKFVGVSDGGILYSNKRLQGNFKKDESHSRMSHLLKRIDLSAENGYSDFGENEASLEHQPIKQMSNLTKRILSGIDYEKIKEQRRSNFELLHQHLKTENLLKLELDMDSVPLVYPFRTKNADIKNKLHSDKIYCATYWPNVAEWCNEDTNSYSLAREIVALPIDQRYCKEEMNKILYKINN</sequence>
<dbReference type="OrthoDB" id="8955051at2"/>
<organism evidence="1 2">
    <name type="scientific">Moheibacter sediminis</name>
    <dbReference type="NCBI Taxonomy" id="1434700"/>
    <lineage>
        <taxon>Bacteria</taxon>
        <taxon>Pseudomonadati</taxon>
        <taxon>Bacteroidota</taxon>
        <taxon>Flavobacteriia</taxon>
        <taxon>Flavobacteriales</taxon>
        <taxon>Weeksellaceae</taxon>
        <taxon>Moheibacter</taxon>
    </lineage>
</organism>
<gene>
    <name evidence="1" type="ORF">SAMN06296427_1026</name>
</gene>
<dbReference type="STRING" id="1434700.SAMN06296427_1026"/>
<dbReference type="SUPFAM" id="SSF53383">
    <property type="entry name" value="PLP-dependent transferases"/>
    <property type="match status" value="1"/>
</dbReference>
<accession>A0A1W1YXB0</accession>
<dbReference type="EMBL" id="FWXS01000002">
    <property type="protein sequence ID" value="SMC40732.1"/>
    <property type="molecule type" value="Genomic_DNA"/>
</dbReference>
<name>A0A1W1YXB0_9FLAO</name>
<dbReference type="Proteomes" id="UP000192393">
    <property type="component" value="Unassembled WGS sequence"/>
</dbReference>
<evidence type="ECO:0000313" key="1">
    <source>
        <dbReference type="EMBL" id="SMC40732.1"/>
    </source>
</evidence>
<evidence type="ECO:0000313" key="2">
    <source>
        <dbReference type="Proteomes" id="UP000192393"/>
    </source>
</evidence>
<proteinExistence type="predicted"/>
<reference evidence="1 2" key="1">
    <citation type="submission" date="2017-04" db="EMBL/GenBank/DDBJ databases">
        <authorList>
            <person name="Afonso C.L."/>
            <person name="Miller P.J."/>
            <person name="Scott M.A."/>
            <person name="Spackman E."/>
            <person name="Goraichik I."/>
            <person name="Dimitrov K.M."/>
            <person name="Suarez D.L."/>
            <person name="Swayne D.E."/>
        </authorList>
    </citation>
    <scope>NUCLEOTIDE SEQUENCE [LARGE SCALE GENOMIC DNA]</scope>
    <source>
        <strain evidence="1 2">CGMCC 1.12708</strain>
    </source>
</reference>
<dbReference type="Gene3D" id="3.40.640.10">
    <property type="entry name" value="Type I PLP-dependent aspartate aminotransferase-like (Major domain)"/>
    <property type="match status" value="1"/>
</dbReference>
<evidence type="ECO:0008006" key="3">
    <source>
        <dbReference type="Google" id="ProtNLM"/>
    </source>
</evidence>
<keyword evidence="2" id="KW-1185">Reference proteome</keyword>